<evidence type="ECO:0000313" key="3">
    <source>
        <dbReference type="EMBL" id="OLA37917.1"/>
    </source>
</evidence>
<keyword evidence="2" id="KW-0732">Signal</keyword>
<feature type="region of interest" description="Disordered" evidence="1">
    <location>
        <begin position="31"/>
        <end position="56"/>
    </location>
</feature>
<dbReference type="EMBL" id="MNTG01000026">
    <property type="protein sequence ID" value="OLA37917.1"/>
    <property type="molecule type" value="Genomic_DNA"/>
</dbReference>
<comment type="caution">
    <text evidence="3">The sequence shown here is derived from an EMBL/GenBank/DDBJ whole genome shotgun (WGS) entry which is preliminary data.</text>
</comment>
<sequence length="399" mass="45664">MKKLLLIPAFMAMFFAGSVAVPAAFAAQPAPPQENKMMLPPPKDGKRPPMPPRMRRPQLSNAEAAEKLQSAYGYRYSDMLRLLNIGHSYGDMNTACLYAYLSGEPVEKVLQLRQPATWGRVRAQLGLTPKLYAEKYMEYQASYLPADSLIDRETALKYLRQGYPLGDIQQAAKLAKESGKTLAQVLPMRTVTCDWKQVKEKLGLQQEQKQDKPFAFRGRGQRSGAGFAGLHTRNMTAERAVKIFHADYLFDEAELLPLYEKYGFEGLEDICLHAYMSKKTLQEIIDLRDKYSWERMKYVLGLTPQVYFDRCVDYQARRLAERMDIPQKVTKKYMHMGYAMHHINSAYLLAQKAGLDIKDVIDLKTPKNSWQDVALKIGLTIEDCREVKNKISKDFGRHE</sequence>
<proteinExistence type="predicted"/>
<organism evidence="3 4">
    <name type="scientific">Phascolarctobacterium succinatutens</name>
    <dbReference type="NCBI Taxonomy" id="626940"/>
    <lineage>
        <taxon>Bacteria</taxon>
        <taxon>Bacillati</taxon>
        <taxon>Bacillota</taxon>
        <taxon>Negativicutes</taxon>
        <taxon>Acidaminococcales</taxon>
        <taxon>Acidaminococcaceae</taxon>
        <taxon>Phascolarctobacterium</taxon>
    </lineage>
</organism>
<evidence type="ECO:0000313" key="4">
    <source>
        <dbReference type="Proteomes" id="UP000186777"/>
    </source>
</evidence>
<reference evidence="3 4" key="1">
    <citation type="journal article" date="2016" name="Nat. Biotechnol.">
        <title>Measurement of bacterial replication rates in microbial communities.</title>
        <authorList>
            <person name="Brown C.T."/>
            <person name="Olm M.R."/>
            <person name="Thomas B.C."/>
            <person name="Banfield J.F."/>
        </authorList>
    </citation>
    <scope>NUCLEOTIDE SEQUENCE [LARGE SCALE GENOMIC DNA]</scope>
    <source>
        <strain evidence="3">46_33</strain>
    </source>
</reference>
<gene>
    <name evidence="3" type="ORF">BHW43_04640</name>
</gene>
<name>A0A1Q6R6E2_9FIRM</name>
<evidence type="ECO:0000256" key="2">
    <source>
        <dbReference type="SAM" id="SignalP"/>
    </source>
</evidence>
<evidence type="ECO:0000256" key="1">
    <source>
        <dbReference type="SAM" id="MobiDB-lite"/>
    </source>
</evidence>
<accession>A0A1Q6R6E2</accession>
<dbReference type="Proteomes" id="UP000186777">
    <property type="component" value="Unassembled WGS sequence"/>
</dbReference>
<protein>
    <submittedName>
        <fullName evidence="3">Uncharacterized protein</fullName>
    </submittedName>
</protein>
<dbReference type="RefSeq" id="WP_303679681.1">
    <property type="nucleotide sequence ID" value="NZ_MNTG01000026.1"/>
</dbReference>
<feature type="signal peptide" evidence="2">
    <location>
        <begin position="1"/>
        <end position="26"/>
    </location>
</feature>
<dbReference type="STRING" id="626940.BHW43_04640"/>
<dbReference type="AlphaFoldDB" id="A0A1Q6R6E2"/>
<feature type="chain" id="PRO_5013112858" evidence="2">
    <location>
        <begin position="27"/>
        <end position="399"/>
    </location>
</feature>